<dbReference type="AlphaFoldDB" id="A0A3N0XPA2"/>
<dbReference type="Proteomes" id="UP000281406">
    <property type="component" value="Unassembled WGS sequence"/>
</dbReference>
<gene>
    <name evidence="1" type="ORF">DPX16_19962</name>
</gene>
<comment type="caution">
    <text evidence="1">The sequence shown here is derived from an EMBL/GenBank/DDBJ whole genome shotgun (WGS) entry which is preliminary data.</text>
</comment>
<keyword evidence="2" id="KW-1185">Reference proteome</keyword>
<sequence>MKTPVHRRKCQQRAHKQQNCTLEQWKKLTWSDESRFLNIVWTAVYMCAVYLGKRWYQDALDVKPVEGVVHVTIQTNILNVIFRVVAHSESATAMIDESQQQ</sequence>
<protein>
    <submittedName>
        <fullName evidence="1">Uncharacterized protein</fullName>
    </submittedName>
</protein>
<evidence type="ECO:0000313" key="1">
    <source>
        <dbReference type="EMBL" id="ROI84190.1"/>
    </source>
</evidence>
<dbReference type="OrthoDB" id="10045182at2759"/>
<proteinExistence type="predicted"/>
<organism evidence="1 2">
    <name type="scientific">Anabarilius grahami</name>
    <name type="common">Kanglang fish</name>
    <name type="synonym">Barilius grahami</name>
    <dbReference type="NCBI Taxonomy" id="495550"/>
    <lineage>
        <taxon>Eukaryota</taxon>
        <taxon>Metazoa</taxon>
        <taxon>Chordata</taxon>
        <taxon>Craniata</taxon>
        <taxon>Vertebrata</taxon>
        <taxon>Euteleostomi</taxon>
        <taxon>Actinopterygii</taxon>
        <taxon>Neopterygii</taxon>
        <taxon>Teleostei</taxon>
        <taxon>Ostariophysi</taxon>
        <taxon>Cypriniformes</taxon>
        <taxon>Xenocyprididae</taxon>
        <taxon>Xenocypridinae</taxon>
        <taxon>Xenocypridinae incertae sedis</taxon>
        <taxon>Anabarilius</taxon>
    </lineage>
</organism>
<name>A0A3N0XPA2_ANAGA</name>
<reference evidence="1 2" key="1">
    <citation type="submission" date="2018-10" db="EMBL/GenBank/DDBJ databases">
        <title>Genome assembly for a Yunnan-Guizhou Plateau 3E fish, Anabarilius grahami (Regan), and its evolutionary and genetic applications.</title>
        <authorList>
            <person name="Jiang W."/>
        </authorList>
    </citation>
    <scope>NUCLEOTIDE SEQUENCE [LARGE SCALE GENOMIC DNA]</scope>
    <source>
        <strain evidence="1">AG-KIZ</strain>
        <tissue evidence="1">Muscle</tissue>
    </source>
</reference>
<accession>A0A3N0XPA2</accession>
<evidence type="ECO:0000313" key="2">
    <source>
        <dbReference type="Proteomes" id="UP000281406"/>
    </source>
</evidence>
<dbReference type="EMBL" id="RJVU01067363">
    <property type="protein sequence ID" value="ROI84190.1"/>
    <property type="molecule type" value="Genomic_DNA"/>
</dbReference>